<keyword evidence="1 2" id="KW-0539">Nucleus</keyword>
<dbReference type="OrthoDB" id="2270193at2759"/>
<evidence type="ECO:0000259" key="4">
    <source>
        <dbReference type="PROSITE" id="PS51015"/>
    </source>
</evidence>
<dbReference type="GO" id="GO:0016567">
    <property type="term" value="P:protein ubiquitination"/>
    <property type="evidence" value="ECO:0007669"/>
    <property type="project" value="TreeGrafter"/>
</dbReference>
<feature type="region of interest" description="Disordered" evidence="3">
    <location>
        <begin position="9"/>
        <end position="65"/>
    </location>
</feature>
<dbReference type="Gene3D" id="2.30.280.10">
    <property type="entry name" value="SRA-YDG"/>
    <property type="match status" value="1"/>
</dbReference>
<feature type="compositionally biased region" description="Polar residues" evidence="3">
    <location>
        <begin position="47"/>
        <end position="59"/>
    </location>
</feature>
<dbReference type="EMBL" id="VFQX01000017">
    <property type="protein sequence ID" value="KAF0980645.1"/>
    <property type="molecule type" value="Genomic_DNA"/>
</dbReference>
<dbReference type="VEuPathDB" id="AmoebaDB:FDP41_013128"/>
<dbReference type="Proteomes" id="UP000444721">
    <property type="component" value="Unassembled WGS sequence"/>
</dbReference>
<keyword evidence="6" id="KW-1185">Reference proteome</keyword>
<sequence>MPILQIILSSSSGDEDDDCSSDDVLSHSRNQYKINNKQNNGRKESRMSGNGNDATTNKGTRSKIKLRNSKQKDLEEFFNKNDRNNASPVVDEISQPLFMKSVNSVGNDKNSHLESQPSSSQLHFGTNANGNRFLIDFQKERIDSDDEHELSSIPLDEDYANSSNSTITMKLSDRKYLTITRECIESGHSDFIVDTDSGMITLNAYYLKNHKCQQHDDQIRHRTDDQIERDMKRDSKKDALLKPPIKIGSRVYGHRDDVFKTYESRLECSKRGSHTPTQPGISGHFGVPADSIVAMAMGGYGDEDYGDVFIYTGQGGTDYEDQTLNKYNISLVESLKRKVPVRRIRSYQLDSAYAPAKGYRYDGLYWVTDYWREPQRLKSGYFGALVYRYRMIRLDGQPPMSKVKCPHFTPKNHYRPSRGEYILTQEYIKTGRRNWDRDLARFIYAGITSGAWGNAFTMTKVLAFNIDLLLAVEGCNGLPYPALKDMNNPITNTSHQQSEDETLVHSPQWRAHVNFSPLPIIPHKVGEKEIDDTLGLEKVYNIVGVPISTQHYQSNLEFVFTKETKKYDIEKQPTLTYMCKKQKRPTQQHLAYALNENGLISTSSFYTCMSQASVANYLSMPQSMKYDLEDVEQYLLDERQFYKNSIKKSNQENLKQLHSRKMNNFSRLRTALNNL</sequence>
<dbReference type="VEuPathDB" id="AmoebaDB:NfTy_035620"/>
<comment type="caution">
    <text evidence="5">The sequence shown here is derived from an EMBL/GenBank/DDBJ whole genome shotgun (WGS) entry which is preliminary data.</text>
</comment>
<gene>
    <name evidence="5" type="ORF">FDP41_013128</name>
</gene>
<evidence type="ECO:0000313" key="5">
    <source>
        <dbReference type="EMBL" id="KAF0980645.1"/>
    </source>
</evidence>
<evidence type="ECO:0000256" key="2">
    <source>
        <dbReference type="PROSITE-ProRule" id="PRU00358"/>
    </source>
</evidence>
<dbReference type="InterPro" id="IPR003105">
    <property type="entry name" value="SRA_YDG"/>
</dbReference>
<dbReference type="InterPro" id="IPR015947">
    <property type="entry name" value="PUA-like_sf"/>
</dbReference>
<name>A0A6A5C578_NAEFO</name>
<dbReference type="InterPro" id="IPR036987">
    <property type="entry name" value="SRA-YDG_sf"/>
</dbReference>
<accession>A0A6A5C578</accession>
<dbReference type="GO" id="GO:0005634">
    <property type="term" value="C:nucleus"/>
    <property type="evidence" value="ECO:0007669"/>
    <property type="project" value="UniProtKB-SubCell"/>
</dbReference>
<evidence type="ECO:0000313" key="6">
    <source>
        <dbReference type="Proteomes" id="UP000444721"/>
    </source>
</evidence>
<dbReference type="VEuPathDB" id="AmoebaDB:NF0027100"/>
<reference evidence="5 6" key="1">
    <citation type="journal article" date="2019" name="Sci. Rep.">
        <title>Nanopore sequencing improves the draft genome of the human pathogenic amoeba Naegleria fowleri.</title>
        <authorList>
            <person name="Liechti N."/>
            <person name="Schurch N."/>
            <person name="Bruggmann R."/>
            <person name="Wittwer M."/>
        </authorList>
    </citation>
    <scope>NUCLEOTIDE SEQUENCE [LARGE SCALE GENOMIC DNA]</scope>
    <source>
        <strain evidence="5 6">ATCC 30894</strain>
    </source>
</reference>
<evidence type="ECO:0000256" key="3">
    <source>
        <dbReference type="SAM" id="MobiDB-lite"/>
    </source>
</evidence>
<feature type="compositionally biased region" description="Polar residues" evidence="3">
    <location>
        <begin position="29"/>
        <end position="39"/>
    </location>
</feature>
<dbReference type="SMART" id="SM00466">
    <property type="entry name" value="SRA"/>
    <property type="match status" value="1"/>
</dbReference>
<dbReference type="GeneID" id="68120343"/>
<protein>
    <recommendedName>
        <fullName evidence="4">YDG domain-containing protein</fullName>
    </recommendedName>
</protein>
<evidence type="ECO:0000256" key="1">
    <source>
        <dbReference type="ARBA" id="ARBA00023242"/>
    </source>
</evidence>
<dbReference type="AlphaFoldDB" id="A0A6A5C578"/>
<dbReference type="SUPFAM" id="SSF88697">
    <property type="entry name" value="PUA domain-like"/>
    <property type="match status" value="1"/>
</dbReference>
<dbReference type="Pfam" id="PF02182">
    <property type="entry name" value="SAD_SRA"/>
    <property type="match status" value="1"/>
</dbReference>
<dbReference type="InterPro" id="IPR045134">
    <property type="entry name" value="UHRF1/2-like"/>
</dbReference>
<organism evidence="5 6">
    <name type="scientific">Naegleria fowleri</name>
    <name type="common">Brain eating amoeba</name>
    <dbReference type="NCBI Taxonomy" id="5763"/>
    <lineage>
        <taxon>Eukaryota</taxon>
        <taxon>Discoba</taxon>
        <taxon>Heterolobosea</taxon>
        <taxon>Tetramitia</taxon>
        <taxon>Eutetramitia</taxon>
        <taxon>Vahlkampfiidae</taxon>
        <taxon>Naegleria</taxon>
    </lineage>
</organism>
<dbReference type="PROSITE" id="PS51015">
    <property type="entry name" value="YDG"/>
    <property type="match status" value="1"/>
</dbReference>
<dbReference type="GO" id="GO:0044027">
    <property type="term" value="P:negative regulation of gene expression via chromosomal CpG island methylation"/>
    <property type="evidence" value="ECO:0007669"/>
    <property type="project" value="TreeGrafter"/>
</dbReference>
<feature type="domain" description="YDG" evidence="4">
    <location>
        <begin position="251"/>
        <end position="393"/>
    </location>
</feature>
<proteinExistence type="predicted"/>
<dbReference type="RefSeq" id="XP_044565358.1">
    <property type="nucleotide sequence ID" value="XM_044703724.1"/>
</dbReference>
<dbReference type="GO" id="GO:0061630">
    <property type="term" value="F:ubiquitin protein ligase activity"/>
    <property type="evidence" value="ECO:0007669"/>
    <property type="project" value="TreeGrafter"/>
</dbReference>
<comment type="subcellular location">
    <subcellularLocation>
        <location evidence="2">Nucleus</location>
    </subcellularLocation>
</comment>
<dbReference type="PANTHER" id="PTHR14140:SF27">
    <property type="entry name" value="OS04G0289800 PROTEIN"/>
    <property type="match status" value="1"/>
</dbReference>
<dbReference type="PANTHER" id="PTHR14140">
    <property type="entry name" value="E3 UBIQUITIN-PROTEIN LIGASE UHRF-RELATED"/>
    <property type="match status" value="1"/>
</dbReference>